<reference evidence="18" key="1">
    <citation type="journal article" date="2022" name="bioRxiv">
        <title>Sequencing and chromosome-scale assembly of the giantPleurodeles waltlgenome.</title>
        <authorList>
            <person name="Brown T."/>
            <person name="Elewa A."/>
            <person name="Iarovenko S."/>
            <person name="Subramanian E."/>
            <person name="Araus A.J."/>
            <person name="Petzold A."/>
            <person name="Susuki M."/>
            <person name="Suzuki K.-i.T."/>
            <person name="Hayashi T."/>
            <person name="Toyoda A."/>
            <person name="Oliveira C."/>
            <person name="Osipova E."/>
            <person name="Leigh N.D."/>
            <person name="Simon A."/>
            <person name="Yun M.H."/>
        </authorList>
    </citation>
    <scope>NUCLEOTIDE SEQUENCE</scope>
    <source>
        <strain evidence="18">20211129_DDA</strain>
        <tissue evidence="18">Liver</tissue>
    </source>
</reference>
<evidence type="ECO:0000256" key="2">
    <source>
        <dbReference type="ARBA" id="ARBA00022525"/>
    </source>
</evidence>
<comment type="caution">
    <text evidence="18">The sequence shown here is derived from an EMBL/GenBank/DDBJ whole genome shotgun (WGS) entry which is preliminary data.</text>
</comment>
<dbReference type="GO" id="GO:0042730">
    <property type="term" value="P:fibrinolysis"/>
    <property type="evidence" value="ECO:0007669"/>
    <property type="project" value="UniProtKB-KW"/>
</dbReference>
<keyword evidence="7" id="KW-0862">Zinc</keyword>
<keyword evidence="6" id="KW-0677">Repeat</keyword>
<proteinExistence type="predicted"/>
<feature type="compositionally biased region" description="Basic residues" evidence="15">
    <location>
        <begin position="263"/>
        <end position="301"/>
    </location>
</feature>
<dbReference type="PANTHER" id="PTHR13814">
    <property type="entry name" value="FETUIN"/>
    <property type="match status" value="1"/>
</dbReference>
<evidence type="ECO:0000256" key="15">
    <source>
        <dbReference type="SAM" id="MobiDB-lite"/>
    </source>
</evidence>
<evidence type="ECO:0000256" key="8">
    <source>
        <dbReference type="ARBA" id="ARBA00023008"/>
    </source>
</evidence>
<evidence type="ECO:0000256" key="1">
    <source>
        <dbReference type="ARBA" id="ARBA00004613"/>
    </source>
</evidence>
<evidence type="ECO:0000256" key="9">
    <source>
        <dbReference type="ARBA" id="ARBA00023084"/>
    </source>
</evidence>
<evidence type="ECO:0000313" key="18">
    <source>
        <dbReference type="EMBL" id="KAJ1087769.1"/>
    </source>
</evidence>
<keyword evidence="4" id="KW-0356">Hemostasis</keyword>
<dbReference type="GO" id="GO:0004869">
    <property type="term" value="F:cysteine-type endopeptidase inhibitor activity"/>
    <property type="evidence" value="ECO:0007669"/>
    <property type="project" value="InterPro"/>
</dbReference>
<dbReference type="SMART" id="SM00043">
    <property type="entry name" value="CY"/>
    <property type="match status" value="2"/>
</dbReference>
<dbReference type="GO" id="GO:0008201">
    <property type="term" value="F:heparin binding"/>
    <property type="evidence" value="ECO:0007669"/>
    <property type="project" value="UniProtKB-KW"/>
</dbReference>
<feature type="compositionally biased region" description="Basic and acidic residues" evidence="15">
    <location>
        <begin position="302"/>
        <end position="323"/>
    </location>
</feature>
<dbReference type="Proteomes" id="UP001066276">
    <property type="component" value="Chromosome 11"/>
</dbReference>
<feature type="compositionally biased region" description="Basic and acidic residues" evidence="15">
    <location>
        <begin position="334"/>
        <end position="344"/>
    </location>
</feature>
<evidence type="ECO:0000256" key="5">
    <source>
        <dbReference type="ARBA" id="ARBA00022729"/>
    </source>
</evidence>
<evidence type="ECO:0000256" key="10">
    <source>
        <dbReference type="ARBA" id="ARBA00023157"/>
    </source>
</evidence>
<feature type="chain" id="PRO_5043440161" description="Histidine-rich glycoprotein" evidence="16">
    <location>
        <begin position="19"/>
        <end position="454"/>
    </location>
</feature>
<evidence type="ECO:0000256" key="11">
    <source>
        <dbReference type="ARBA" id="ARBA00023180"/>
    </source>
</evidence>
<dbReference type="GO" id="GO:0010543">
    <property type="term" value="P:regulation of platelet activation"/>
    <property type="evidence" value="ECO:0007669"/>
    <property type="project" value="TreeGrafter"/>
</dbReference>
<keyword evidence="19" id="KW-1185">Reference proteome</keyword>
<evidence type="ECO:0000256" key="6">
    <source>
        <dbReference type="ARBA" id="ARBA00022737"/>
    </source>
</evidence>
<dbReference type="GO" id="GO:0007596">
    <property type="term" value="P:blood coagulation"/>
    <property type="evidence" value="ECO:0007669"/>
    <property type="project" value="UniProtKB-KW"/>
</dbReference>
<keyword evidence="8" id="KW-0186">Copper</keyword>
<dbReference type="EMBL" id="JANPWB010000015">
    <property type="protein sequence ID" value="KAJ1087769.1"/>
    <property type="molecule type" value="Genomic_DNA"/>
</dbReference>
<dbReference type="GO" id="GO:0004867">
    <property type="term" value="F:serine-type endopeptidase inhibitor activity"/>
    <property type="evidence" value="ECO:0007669"/>
    <property type="project" value="TreeGrafter"/>
</dbReference>
<evidence type="ECO:0000256" key="14">
    <source>
        <dbReference type="ARBA" id="ARBA00041330"/>
    </source>
</evidence>
<feature type="region of interest" description="Disordered" evidence="15">
    <location>
        <begin position="240"/>
        <end position="359"/>
    </location>
</feature>
<keyword evidence="9" id="KW-0094">Blood coagulation</keyword>
<dbReference type="InterPro" id="IPR001363">
    <property type="entry name" value="Prot_inh_fetuin_CS"/>
</dbReference>
<organism evidence="18 19">
    <name type="scientific">Pleurodeles waltl</name>
    <name type="common">Iberian ribbed newt</name>
    <dbReference type="NCBI Taxonomy" id="8319"/>
    <lineage>
        <taxon>Eukaryota</taxon>
        <taxon>Metazoa</taxon>
        <taxon>Chordata</taxon>
        <taxon>Craniata</taxon>
        <taxon>Vertebrata</taxon>
        <taxon>Euteleostomi</taxon>
        <taxon>Amphibia</taxon>
        <taxon>Batrachia</taxon>
        <taxon>Caudata</taxon>
        <taxon>Salamandroidea</taxon>
        <taxon>Salamandridae</taxon>
        <taxon>Pleurodelinae</taxon>
        <taxon>Pleurodeles</taxon>
    </lineage>
</organism>
<feature type="signal peptide" evidence="16">
    <location>
        <begin position="1"/>
        <end position="18"/>
    </location>
</feature>
<dbReference type="GO" id="GO:0072562">
    <property type="term" value="C:blood microparticle"/>
    <property type="evidence" value="ECO:0007669"/>
    <property type="project" value="TreeGrafter"/>
</dbReference>
<keyword evidence="3" id="KW-0358">Heparin-binding</keyword>
<evidence type="ECO:0000256" key="7">
    <source>
        <dbReference type="ARBA" id="ARBA00022833"/>
    </source>
</evidence>
<accession>A0AAV7LBN4</accession>
<evidence type="ECO:0000256" key="4">
    <source>
        <dbReference type="ARBA" id="ARBA00022696"/>
    </source>
</evidence>
<feature type="domain" description="Cystatin" evidence="17">
    <location>
        <begin position="147"/>
        <end position="256"/>
    </location>
</feature>
<evidence type="ECO:0000256" key="16">
    <source>
        <dbReference type="SAM" id="SignalP"/>
    </source>
</evidence>
<keyword evidence="5 16" id="KW-0732">Signal</keyword>
<dbReference type="Pfam" id="PF00031">
    <property type="entry name" value="Cystatin"/>
    <property type="match status" value="2"/>
</dbReference>
<dbReference type="Gene3D" id="3.10.450.10">
    <property type="match status" value="2"/>
</dbReference>
<comment type="subcellular location">
    <subcellularLocation>
        <location evidence="1">Secreted</location>
    </subcellularLocation>
</comment>
<evidence type="ECO:0000259" key="17">
    <source>
        <dbReference type="SMART" id="SM00043"/>
    </source>
</evidence>
<keyword evidence="10" id="KW-1015">Disulfide bond</keyword>
<sequence length="454" mass="51367">MKQLTAVLCLALLSLVNAYLIVVPENRPPVVISQDCNATERQAALALDEINKDRDDGFILSLYRVVDAHLQSDGVRDVYFLTIDVLETDCHVLSGKPFKDCHIRPIHRTVFGRCKAVYYTSLLWRKARLFSYSCVLSSVPRELISRMCPDCPVFTRDTDSYKTKAESMVTTYNNESNNTNYFKIDYIERAAMQWVFKAAYFVEFTIQETNCSRLETDVSHCQFLDDEHAHVGFCKGSISEGTEMPDGPPTVSVNCDIYDPKKTGHPHHRHHDHNGKGRHGHGHHGHGKGHRHHHHHHHHPHGQNETHSEDGQHHNKEDHEQKHGHGPPPVEILNHPDQKHHGSSSEEFILPDQTLPPPRKPVSAVKYHQMENTTDFFPDPIIDDRSPPVVLPESSPVGSEGKAAPCMIDEFPEPVPEKFPIDPSDSSGCPAKPKYDLPLIEPLFPVPKQPLIQQ</sequence>
<keyword evidence="11" id="KW-0325">Glycoprotein</keyword>
<feature type="domain" description="Cystatin" evidence="17">
    <location>
        <begin position="22"/>
        <end position="135"/>
    </location>
</feature>
<name>A0AAV7LBN4_PLEWA</name>
<protein>
    <recommendedName>
        <fullName evidence="13">Histidine-rich glycoprotein</fullName>
    </recommendedName>
    <alternativeName>
        <fullName evidence="14">Histidine-proline-rich glycoprotein</fullName>
    </alternativeName>
</protein>
<dbReference type="InterPro" id="IPR046350">
    <property type="entry name" value="Cystatin_sf"/>
</dbReference>
<gene>
    <name evidence="18" type="ORF">NDU88_000932</name>
</gene>
<dbReference type="CDD" id="cd00042">
    <property type="entry name" value="CY"/>
    <property type="match status" value="2"/>
</dbReference>
<dbReference type="GO" id="GO:0008270">
    <property type="term" value="F:zinc ion binding"/>
    <property type="evidence" value="ECO:0007669"/>
    <property type="project" value="TreeGrafter"/>
</dbReference>
<dbReference type="SUPFAM" id="SSF54403">
    <property type="entry name" value="Cystatin/monellin"/>
    <property type="match status" value="2"/>
</dbReference>
<dbReference type="InterPro" id="IPR050735">
    <property type="entry name" value="Kininogen_Fetuin_HRG"/>
</dbReference>
<dbReference type="InterPro" id="IPR000010">
    <property type="entry name" value="Cystatin_dom"/>
</dbReference>
<keyword evidence="2" id="KW-0964">Secreted</keyword>
<keyword evidence="12" id="KW-0280">Fibrinolysis</keyword>
<evidence type="ECO:0000256" key="12">
    <source>
        <dbReference type="ARBA" id="ARBA00023281"/>
    </source>
</evidence>
<dbReference type="PROSITE" id="PS01255">
    <property type="entry name" value="FETUIN_2"/>
    <property type="match status" value="1"/>
</dbReference>
<dbReference type="AlphaFoldDB" id="A0AAV7LBN4"/>
<dbReference type="GO" id="GO:0051918">
    <property type="term" value="P:negative regulation of fibrinolysis"/>
    <property type="evidence" value="ECO:0007669"/>
    <property type="project" value="TreeGrafter"/>
</dbReference>
<evidence type="ECO:0000256" key="3">
    <source>
        <dbReference type="ARBA" id="ARBA00022674"/>
    </source>
</evidence>
<evidence type="ECO:0000313" key="19">
    <source>
        <dbReference type="Proteomes" id="UP001066276"/>
    </source>
</evidence>
<evidence type="ECO:0000256" key="13">
    <source>
        <dbReference type="ARBA" id="ARBA00039613"/>
    </source>
</evidence>
<dbReference type="PANTHER" id="PTHR13814:SF3">
    <property type="entry name" value="HISTIDINE-RICH GLYCOPROTEIN"/>
    <property type="match status" value="1"/>
</dbReference>